<dbReference type="Proteomes" id="UP000765509">
    <property type="component" value="Unassembled WGS sequence"/>
</dbReference>
<dbReference type="AlphaFoldDB" id="A0A9Q3HFK0"/>
<organism evidence="2 3">
    <name type="scientific">Austropuccinia psidii MF-1</name>
    <dbReference type="NCBI Taxonomy" id="1389203"/>
    <lineage>
        <taxon>Eukaryota</taxon>
        <taxon>Fungi</taxon>
        <taxon>Dikarya</taxon>
        <taxon>Basidiomycota</taxon>
        <taxon>Pucciniomycotina</taxon>
        <taxon>Pucciniomycetes</taxon>
        <taxon>Pucciniales</taxon>
        <taxon>Sphaerophragmiaceae</taxon>
        <taxon>Austropuccinia</taxon>
    </lineage>
</organism>
<evidence type="ECO:0000313" key="3">
    <source>
        <dbReference type="Proteomes" id="UP000765509"/>
    </source>
</evidence>
<dbReference type="EMBL" id="AVOT02015658">
    <property type="protein sequence ID" value="MBW0500140.1"/>
    <property type="molecule type" value="Genomic_DNA"/>
</dbReference>
<gene>
    <name evidence="2" type="ORF">O181_039855</name>
</gene>
<evidence type="ECO:0000256" key="1">
    <source>
        <dbReference type="SAM" id="MobiDB-lite"/>
    </source>
</evidence>
<sequence length="166" mass="18663">MEDLGNLGPLWPLQPTDHRWWDQLGPFWPTSNEAKGGRPVDSIPGGSQATSWPTGAYFWPKTQETQNAQKYQGPKTPKSAISDQGPKIPTMPSGKHQRPPATFNKGVSSQVQQNPFPTSMDPSLQEPSVMHIRYYIPLCTIFPQQSNSDVFRTQFCNYKSSPQIHH</sequence>
<name>A0A9Q3HFK0_9BASI</name>
<keyword evidence="3" id="KW-1185">Reference proteome</keyword>
<evidence type="ECO:0000313" key="2">
    <source>
        <dbReference type="EMBL" id="MBW0500140.1"/>
    </source>
</evidence>
<proteinExistence type="predicted"/>
<feature type="region of interest" description="Disordered" evidence="1">
    <location>
        <begin position="30"/>
        <end position="112"/>
    </location>
</feature>
<protein>
    <submittedName>
        <fullName evidence="2">Uncharacterized protein</fullName>
    </submittedName>
</protein>
<reference evidence="2" key="1">
    <citation type="submission" date="2021-03" db="EMBL/GenBank/DDBJ databases">
        <title>Draft genome sequence of rust myrtle Austropuccinia psidii MF-1, a brazilian biotype.</title>
        <authorList>
            <person name="Quecine M.C."/>
            <person name="Pachon D.M.R."/>
            <person name="Bonatelli M.L."/>
            <person name="Correr F.H."/>
            <person name="Franceschini L.M."/>
            <person name="Leite T.F."/>
            <person name="Margarido G.R.A."/>
            <person name="Almeida C.A."/>
            <person name="Ferrarezi J.A."/>
            <person name="Labate C.A."/>
        </authorList>
    </citation>
    <scope>NUCLEOTIDE SEQUENCE</scope>
    <source>
        <strain evidence="2">MF-1</strain>
    </source>
</reference>
<accession>A0A9Q3HFK0</accession>
<comment type="caution">
    <text evidence="2">The sequence shown here is derived from an EMBL/GenBank/DDBJ whole genome shotgun (WGS) entry which is preliminary data.</text>
</comment>